<dbReference type="PANTHER" id="PTHR37311:SF1">
    <property type="entry name" value="2-PHOSPHOSULFOLACTATE PHOSPHATASE-RELATED"/>
    <property type="match status" value="1"/>
</dbReference>
<evidence type="ECO:0000256" key="7">
    <source>
        <dbReference type="ARBA" id="ARBA00033711"/>
    </source>
</evidence>
<evidence type="ECO:0000313" key="10">
    <source>
        <dbReference type="Proteomes" id="UP000192468"/>
    </source>
</evidence>
<dbReference type="Gene3D" id="3.90.1560.10">
    <property type="entry name" value="ComB-like"/>
    <property type="match status" value="1"/>
</dbReference>
<evidence type="ECO:0000256" key="8">
    <source>
        <dbReference type="HAMAP-Rule" id="MF_00490"/>
    </source>
</evidence>
<evidence type="ECO:0000256" key="5">
    <source>
        <dbReference type="ARBA" id="ARBA00022801"/>
    </source>
</evidence>
<comment type="cofactor">
    <cofactor evidence="1 8">
        <name>Mg(2+)</name>
        <dbReference type="ChEBI" id="CHEBI:18420"/>
    </cofactor>
</comment>
<name>A0A1W1XX96_9CLOT</name>
<proteinExistence type="inferred from homology"/>
<accession>A0A1W1XX96</accession>
<evidence type="ECO:0000256" key="3">
    <source>
        <dbReference type="ARBA" id="ARBA00012953"/>
    </source>
</evidence>
<dbReference type="RefSeq" id="WP_084117534.1">
    <property type="nucleotide sequence ID" value="NZ_FWXH01000026.1"/>
</dbReference>
<dbReference type="Proteomes" id="UP000192468">
    <property type="component" value="Unassembled WGS sequence"/>
</dbReference>
<gene>
    <name evidence="8" type="primary">comB</name>
    <name evidence="9" type="ORF">SAMN02745134_03535</name>
</gene>
<dbReference type="STRING" id="1121291.SAMN02745134_03535"/>
<dbReference type="FunFam" id="3.90.1560.10:FF:000001">
    <property type="entry name" value="Probable 2-phosphosulfolactate phosphatase"/>
    <property type="match status" value="1"/>
</dbReference>
<dbReference type="EC" id="3.1.3.71" evidence="3 8"/>
<evidence type="ECO:0000256" key="6">
    <source>
        <dbReference type="ARBA" id="ARBA00022842"/>
    </source>
</evidence>
<comment type="similarity">
    <text evidence="2 8">Belongs to the ComB family.</text>
</comment>
<organism evidence="9 10">
    <name type="scientific">Clostridium acidisoli DSM 12555</name>
    <dbReference type="NCBI Taxonomy" id="1121291"/>
    <lineage>
        <taxon>Bacteria</taxon>
        <taxon>Bacillati</taxon>
        <taxon>Bacillota</taxon>
        <taxon>Clostridia</taxon>
        <taxon>Eubacteriales</taxon>
        <taxon>Clostridiaceae</taxon>
        <taxon>Clostridium</taxon>
    </lineage>
</organism>
<dbReference type="HAMAP" id="MF_00490">
    <property type="entry name" value="ComB"/>
    <property type="match status" value="1"/>
</dbReference>
<keyword evidence="5 8" id="KW-0378">Hydrolase</keyword>
<dbReference type="Pfam" id="PF04029">
    <property type="entry name" value="2-ph_phosp"/>
    <property type="match status" value="1"/>
</dbReference>
<dbReference type="AlphaFoldDB" id="A0A1W1XX96"/>
<reference evidence="9 10" key="1">
    <citation type="submission" date="2017-04" db="EMBL/GenBank/DDBJ databases">
        <authorList>
            <person name="Afonso C.L."/>
            <person name="Miller P.J."/>
            <person name="Scott M.A."/>
            <person name="Spackman E."/>
            <person name="Goraichik I."/>
            <person name="Dimitrov K.M."/>
            <person name="Suarez D.L."/>
            <person name="Swayne D.E."/>
        </authorList>
    </citation>
    <scope>NUCLEOTIDE SEQUENCE [LARGE SCALE GENOMIC DNA]</scope>
    <source>
        <strain evidence="9 10">DSM 12555</strain>
    </source>
</reference>
<sequence length="236" mass="26259">MKIDVIISADDIKEEKIKGKSVVVIDILRATSVIVTAINNGCKKVIPVVNVEEAKDIAYKDRDLYLLGGERKALKIDGFDFSNSPLEYKADVVRDKIVVMTTTNGTRAIKRSSKAKNIIIGAMLNAKAVAKRLLEINNDVVIVNSGTYGQFSIDDFICTGYILSLLTESTNVELTDISTTALYIYQQNNDITSFIKYAKHYNVIKELGLFEDLKYCTTKDITNVVPEYRDGEITAL</sequence>
<comment type="catalytic activity">
    <reaction evidence="7 8">
        <text>(2R)-O-phospho-3-sulfolactate + H2O = (2R)-3-sulfolactate + phosphate</text>
        <dbReference type="Rhea" id="RHEA:23416"/>
        <dbReference type="ChEBI" id="CHEBI:15377"/>
        <dbReference type="ChEBI" id="CHEBI:15597"/>
        <dbReference type="ChEBI" id="CHEBI:43474"/>
        <dbReference type="ChEBI" id="CHEBI:58738"/>
        <dbReference type="EC" id="3.1.3.71"/>
    </reaction>
</comment>
<keyword evidence="6 8" id="KW-0460">Magnesium</keyword>
<dbReference type="SUPFAM" id="SSF142823">
    <property type="entry name" value="ComB-like"/>
    <property type="match status" value="1"/>
</dbReference>
<dbReference type="GO" id="GO:0050532">
    <property type="term" value="F:2-phosphosulfolactate phosphatase activity"/>
    <property type="evidence" value="ECO:0007669"/>
    <property type="project" value="UniProtKB-UniRule"/>
</dbReference>
<dbReference type="EMBL" id="FWXH01000026">
    <property type="protein sequence ID" value="SMC28492.1"/>
    <property type="molecule type" value="Genomic_DNA"/>
</dbReference>
<keyword evidence="10" id="KW-1185">Reference proteome</keyword>
<dbReference type="GO" id="GO:0050545">
    <property type="term" value="F:sulfopyruvate decarboxylase activity"/>
    <property type="evidence" value="ECO:0007669"/>
    <property type="project" value="TreeGrafter"/>
</dbReference>
<dbReference type="PANTHER" id="PTHR37311">
    <property type="entry name" value="2-PHOSPHOSULFOLACTATE PHOSPHATASE-RELATED"/>
    <property type="match status" value="1"/>
</dbReference>
<dbReference type="InterPro" id="IPR005238">
    <property type="entry name" value="ComB-like"/>
</dbReference>
<dbReference type="GO" id="GO:0000287">
    <property type="term" value="F:magnesium ion binding"/>
    <property type="evidence" value="ECO:0007669"/>
    <property type="project" value="UniProtKB-UniRule"/>
</dbReference>
<evidence type="ECO:0000313" key="9">
    <source>
        <dbReference type="EMBL" id="SMC28492.1"/>
    </source>
</evidence>
<dbReference type="NCBIfam" id="NF002055">
    <property type="entry name" value="PRK00886.1-4"/>
    <property type="match status" value="1"/>
</dbReference>
<dbReference type="OrthoDB" id="4913at2"/>
<dbReference type="InterPro" id="IPR036702">
    <property type="entry name" value="ComB-like_sf"/>
</dbReference>
<protein>
    <recommendedName>
        <fullName evidence="4 8">Probable 2-phosphosulfolactate phosphatase</fullName>
        <ecNumber evidence="3 8">3.1.3.71</ecNumber>
    </recommendedName>
</protein>
<evidence type="ECO:0000256" key="2">
    <source>
        <dbReference type="ARBA" id="ARBA00009997"/>
    </source>
</evidence>
<evidence type="ECO:0000256" key="1">
    <source>
        <dbReference type="ARBA" id="ARBA00001946"/>
    </source>
</evidence>
<evidence type="ECO:0000256" key="4">
    <source>
        <dbReference type="ARBA" id="ARBA00021948"/>
    </source>
</evidence>